<reference evidence="2 3" key="1">
    <citation type="submission" date="2022-05" db="EMBL/GenBank/DDBJ databases">
        <title>Chromosome-level reference genomes for two strains of Caenorhabditis briggsae: an improved platform for comparative genomics.</title>
        <authorList>
            <person name="Stevens L."/>
            <person name="Andersen E.C."/>
        </authorList>
    </citation>
    <scope>NUCLEOTIDE SEQUENCE [LARGE SCALE GENOMIC DNA]</scope>
    <source>
        <strain evidence="2">QX1410_ONT</strain>
        <tissue evidence="2">Whole-organism</tissue>
    </source>
</reference>
<proteinExistence type="predicted"/>
<dbReference type="Pfam" id="PF00651">
    <property type="entry name" value="BTB"/>
    <property type="match status" value="1"/>
</dbReference>
<accession>A0AAE9DZB0</accession>
<evidence type="ECO:0000313" key="2">
    <source>
        <dbReference type="EMBL" id="ULU13913.1"/>
    </source>
</evidence>
<protein>
    <recommendedName>
        <fullName evidence="1">BTB domain-containing protein</fullName>
    </recommendedName>
</protein>
<dbReference type="CDD" id="cd01165">
    <property type="entry name" value="BTB_POZ"/>
    <property type="match status" value="1"/>
</dbReference>
<sequence>MEKSQLNVVKKMKLVSKYRNEELTEKLISEIKTLKEYKSIVADGVDDFSLDISTATQEIKTTVHNLEKQVGNVSKTILEKIEKIESRMDRQNSSKKSPEKTFVLKETFKDVLTMREGDYCDGKCHEHFGQNWFLGIKRNEDYLLAYLALKKKPNAEKIYVETSQEISISVENRDRISKTVENRFKSGGVLMYRLLTWKDMEQRYVRDGGVHLEIGVKVNKMEGPIRSKFHQFGVSNEKFSNVILNVDGHKFYVLKELLSMHSSYFEKLFTGGFQESEKPEVTLKEVDPQHFQIFLELIHGYSALDDSTVEGILLLNDIYDAKIVRENCIAFFMEGSDMTAAKKLQLASRYQIDGLAKKTISEIKNAEEYRSLVAEGKDDFSPPILKALLDKALTFTIL</sequence>
<dbReference type="Proteomes" id="UP000827892">
    <property type="component" value="Chromosome I"/>
</dbReference>
<gene>
    <name evidence="2" type="ORF">L3Y34_016431</name>
</gene>
<dbReference type="EMBL" id="CP090891">
    <property type="protein sequence ID" value="ULU13913.1"/>
    <property type="molecule type" value="Genomic_DNA"/>
</dbReference>
<dbReference type="InterPro" id="IPR000210">
    <property type="entry name" value="BTB/POZ_dom"/>
</dbReference>
<dbReference type="SMART" id="SM00061">
    <property type="entry name" value="MATH"/>
    <property type="match status" value="1"/>
</dbReference>
<dbReference type="SUPFAM" id="SSF54695">
    <property type="entry name" value="POZ domain"/>
    <property type="match status" value="1"/>
</dbReference>
<dbReference type="InterPro" id="IPR011333">
    <property type="entry name" value="SKP1/BTB/POZ_sf"/>
</dbReference>
<dbReference type="PROSITE" id="PS50097">
    <property type="entry name" value="BTB"/>
    <property type="match status" value="1"/>
</dbReference>
<dbReference type="SMART" id="SM00225">
    <property type="entry name" value="BTB"/>
    <property type="match status" value="1"/>
</dbReference>
<evidence type="ECO:0000313" key="3">
    <source>
        <dbReference type="Proteomes" id="UP000827892"/>
    </source>
</evidence>
<dbReference type="Gene3D" id="3.30.710.10">
    <property type="entry name" value="Potassium Channel Kv1.1, Chain A"/>
    <property type="match status" value="1"/>
</dbReference>
<feature type="domain" description="BTB" evidence="1">
    <location>
        <begin position="240"/>
        <end position="299"/>
    </location>
</feature>
<dbReference type="AlphaFoldDB" id="A0AAE9DZB0"/>
<dbReference type="Pfam" id="PF00917">
    <property type="entry name" value="MATH"/>
    <property type="match status" value="1"/>
</dbReference>
<dbReference type="PANTHER" id="PTHR22743:SF165">
    <property type="entry name" value="BTB AND MATH DOMAIN CONTAINING-RELATED"/>
    <property type="match status" value="1"/>
</dbReference>
<organism evidence="2 3">
    <name type="scientific">Caenorhabditis briggsae</name>
    <dbReference type="NCBI Taxonomy" id="6238"/>
    <lineage>
        <taxon>Eukaryota</taxon>
        <taxon>Metazoa</taxon>
        <taxon>Ecdysozoa</taxon>
        <taxon>Nematoda</taxon>
        <taxon>Chromadorea</taxon>
        <taxon>Rhabditida</taxon>
        <taxon>Rhabditina</taxon>
        <taxon>Rhabditomorpha</taxon>
        <taxon>Rhabditoidea</taxon>
        <taxon>Rhabditidae</taxon>
        <taxon>Peloderinae</taxon>
        <taxon>Caenorhabditis</taxon>
    </lineage>
</organism>
<dbReference type="CDD" id="cd00121">
    <property type="entry name" value="MATH"/>
    <property type="match status" value="1"/>
</dbReference>
<dbReference type="InterPro" id="IPR002083">
    <property type="entry name" value="MATH/TRAF_dom"/>
</dbReference>
<evidence type="ECO:0000259" key="1">
    <source>
        <dbReference type="PROSITE" id="PS50097"/>
    </source>
</evidence>
<dbReference type="InterPro" id="IPR052664">
    <property type="entry name" value="BTB-MATH_domain_protein"/>
</dbReference>
<dbReference type="PANTHER" id="PTHR22743">
    <property type="entry name" value="MEPRIN/TRAF-LIKE MATH FAMILY-C.ELEGANS"/>
    <property type="match status" value="1"/>
</dbReference>
<name>A0AAE9DZB0_CAEBR</name>